<gene>
    <name evidence="5" type="ORF">J2Z81_002651</name>
</gene>
<feature type="domain" description="AMP-binding enzyme C-terminal" evidence="4">
    <location>
        <begin position="466"/>
        <end position="542"/>
    </location>
</feature>
<dbReference type="InterPro" id="IPR000873">
    <property type="entry name" value="AMP-dep_synth/lig_dom"/>
</dbReference>
<dbReference type="PANTHER" id="PTHR24096:SF149">
    <property type="entry name" value="AMP-BINDING DOMAIN-CONTAINING PROTEIN-RELATED"/>
    <property type="match status" value="1"/>
</dbReference>
<accession>A0ABS4SE64</accession>
<dbReference type="RefSeq" id="WP_226371532.1">
    <property type="nucleotide sequence ID" value="NZ_JAGIKX010000032.1"/>
</dbReference>
<dbReference type="Gene3D" id="3.30.300.30">
    <property type="match status" value="1"/>
</dbReference>
<organism evidence="5 6">
    <name type="scientific">Virgibacillus alimentarius</name>
    <dbReference type="NCBI Taxonomy" id="698769"/>
    <lineage>
        <taxon>Bacteria</taxon>
        <taxon>Bacillati</taxon>
        <taxon>Bacillota</taxon>
        <taxon>Bacilli</taxon>
        <taxon>Bacillales</taxon>
        <taxon>Bacillaceae</taxon>
        <taxon>Virgibacillus</taxon>
    </lineage>
</organism>
<keyword evidence="2 5" id="KW-0436">Ligase</keyword>
<feature type="domain" description="AMP-dependent synthetase/ligase" evidence="3">
    <location>
        <begin position="33"/>
        <end position="415"/>
    </location>
</feature>
<evidence type="ECO:0000313" key="6">
    <source>
        <dbReference type="Proteomes" id="UP001519294"/>
    </source>
</evidence>
<comment type="similarity">
    <text evidence="1">Belongs to the ATP-dependent AMP-binding enzyme family.</text>
</comment>
<protein>
    <submittedName>
        <fullName evidence="5">Long-chain acyl-CoA synthetase</fullName>
        <ecNumber evidence="5">6.2.1.3</ecNumber>
    </submittedName>
</protein>
<evidence type="ECO:0000256" key="1">
    <source>
        <dbReference type="ARBA" id="ARBA00006432"/>
    </source>
</evidence>
<dbReference type="Gene3D" id="3.40.50.12780">
    <property type="entry name" value="N-terminal domain of ligase-like"/>
    <property type="match status" value="1"/>
</dbReference>
<dbReference type="PROSITE" id="PS00455">
    <property type="entry name" value="AMP_BINDING"/>
    <property type="match status" value="1"/>
</dbReference>
<evidence type="ECO:0000313" key="5">
    <source>
        <dbReference type="EMBL" id="MBP2258667.1"/>
    </source>
</evidence>
<dbReference type="InterPro" id="IPR045851">
    <property type="entry name" value="AMP-bd_C_sf"/>
</dbReference>
<reference evidence="5 6" key="1">
    <citation type="submission" date="2021-03" db="EMBL/GenBank/DDBJ databases">
        <title>Genomic Encyclopedia of Type Strains, Phase IV (KMG-IV): sequencing the most valuable type-strain genomes for metagenomic binning, comparative biology and taxonomic classification.</title>
        <authorList>
            <person name="Goeker M."/>
        </authorList>
    </citation>
    <scope>NUCLEOTIDE SEQUENCE [LARGE SCALE GENOMIC DNA]</scope>
    <source>
        <strain evidence="5 6">DSM 25790</strain>
    </source>
</reference>
<comment type="caution">
    <text evidence="5">The sequence shown here is derived from an EMBL/GenBank/DDBJ whole genome shotgun (WGS) entry which is preliminary data.</text>
</comment>
<dbReference type="Pfam" id="PF13193">
    <property type="entry name" value="AMP-binding_C"/>
    <property type="match status" value="1"/>
</dbReference>
<proteinExistence type="inferred from homology"/>
<evidence type="ECO:0000259" key="3">
    <source>
        <dbReference type="Pfam" id="PF00501"/>
    </source>
</evidence>
<dbReference type="Proteomes" id="UP001519294">
    <property type="component" value="Unassembled WGS sequence"/>
</dbReference>
<dbReference type="EMBL" id="JAGIKX010000032">
    <property type="protein sequence ID" value="MBP2258667.1"/>
    <property type="molecule type" value="Genomic_DNA"/>
</dbReference>
<evidence type="ECO:0000256" key="2">
    <source>
        <dbReference type="ARBA" id="ARBA00022598"/>
    </source>
</evidence>
<dbReference type="GO" id="GO:0004467">
    <property type="term" value="F:long-chain fatty acid-CoA ligase activity"/>
    <property type="evidence" value="ECO:0007669"/>
    <property type="project" value="UniProtKB-EC"/>
</dbReference>
<keyword evidence="6" id="KW-1185">Reference proteome</keyword>
<name>A0ABS4SE64_9BACI</name>
<dbReference type="SUPFAM" id="SSF56801">
    <property type="entry name" value="Acetyl-CoA synthetase-like"/>
    <property type="match status" value="1"/>
</dbReference>
<dbReference type="Pfam" id="PF00501">
    <property type="entry name" value="AMP-binding"/>
    <property type="match status" value="1"/>
</dbReference>
<dbReference type="PANTHER" id="PTHR24096">
    <property type="entry name" value="LONG-CHAIN-FATTY-ACID--COA LIGASE"/>
    <property type="match status" value="1"/>
</dbReference>
<dbReference type="EC" id="6.2.1.3" evidence="5"/>
<dbReference type="InterPro" id="IPR042099">
    <property type="entry name" value="ANL_N_sf"/>
</dbReference>
<dbReference type="InterPro" id="IPR025110">
    <property type="entry name" value="AMP-bd_C"/>
</dbReference>
<sequence length="551" mass="61676">MKSVLKKSWPKEISEELNYRLGEKPLHEYVMQNAVDKPDQPSFVFYGNEITWKELNDQTKRFAQFLKNQGVVKGSRVAVFMQNCPQYVIGHYAIQMLGAVVIPLNPMYKESELEYFVNEAEIEVIITGQELYEQLKDIREELSSLSLVITTNYADFLPENSILPLPEELKMIKQRFPDTLDMTDGISQCGPVHATENVDLWNDVSLMVFTSGTTGRPKAAMLTFGNALFKTAAGAQGYKMESQDVTLASAPLCHIAGMLMGLNIPVYSGHECVLLTRFEPETAIQAIERHKVNKIYTIAPMNAAILHHPDIEDRDLSSLEINMATSFGMAVDQKMAGAWEKLTDGCLLFEASYGLSETHTLDTMMPIDGVKHGTCGIATFETEIRIVDLDTGEDLSPGEQGEVAIKSPGVFKGYLNRPEATNRTLKDGWVFTGDIGVIDEQGYFYFEGRVKEMIKSSGFSVFPEDVEALLSEHPAIYQSAVIGVPAEGKGEQIKAFIVLDPDYKNKVTENDLIQWAKEKMAAYKYPRKIEFLDQLPVTSSGKVLRRLLKEE</sequence>
<dbReference type="InterPro" id="IPR020845">
    <property type="entry name" value="AMP-binding_CS"/>
</dbReference>
<evidence type="ECO:0000259" key="4">
    <source>
        <dbReference type="Pfam" id="PF13193"/>
    </source>
</evidence>